<dbReference type="EMBL" id="MBFR01000032">
    <property type="protein sequence ID" value="PVU96446.1"/>
    <property type="molecule type" value="Genomic_DNA"/>
</dbReference>
<dbReference type="AlphaFoldDB" id="A0A2T9YVY3"/>
<comment type="caution">
    <text evidence="10">The sequence shown here is derived from an EMBL/GenBank/DDBJ whole genome shotgun (WGS) entry which is preliminary data.</text>
</comment>
<feature type="compositionally biased region" description="Polar residues" evidence="8">
    <location>
        <begin position="142"/>
        <end position="156"/>
    </location>
</feature>
<dbReference type="Pfam" id="PF00069">
    <property type="entry name" value="Pkinase"/>
    <property type="match status" value="1"/>
</dbReference>
<evidence type="ECO:0000256" key="1">
    <source>
        <dbReference type="ARBA" id="ARBA00022527"/>
    </source>
</evidence>
<keyword evidence="11" id="KW-1185">Reference proteome</keyword>
<dbReference type="GO" id="GO:0005524">
    <property type="term" value="F:ATP binding"/>
    <property type="evidence" value="ECO:0007669"/>
    <property type="project" value="UniProtKB-KW"/>
</dbReference>
<dbReference type="Gene3D" id="1.10.510.10">
    <property type="entry name" value="Transferase(Phosphotransferase) domain 1"/>
    <property type="match status" value="1"/>
</dbReference>
<feature type="domain" description="Protein kinase" evidence="9">
    <location>
        <begin position="211"/>
        <end position="454"/>
    </location>
</feature>
<accession>A0A2T9YVY3</accession>
<evidence type="ECO:0000256" key="4">
    <source>
        <dbReference type="ARBA" id="ARBA00022777"/>
    </source>
</evidence>
<dbReference type="SMART" id="SM00220">
    <property type="entry name" value="S_TKc"/>
    <property type="match status" value="1"/>
</dbReference>
<sequence>MKKKPTNIPSVVIPSNSNNSSSVDNSSSAASRKQSRDLFQNYLTSPSEDNPINDITVSMERVDFNSFGSSDIKTATRKPRPFVSRINTSIPADHKVSDFPNLSIFSSSASKTSHFPKLDPIEHVSSSQTQSPAILSIHTQNYRNLPSPNLQPTLGFSSTSKSSSSKSLSRKQNYPSKPKRLLETGSETNIIDSEPETDPNDQDYILNETTTEIMSKLGEGAVGTVYKIRHIPTGKLMAIKSVDVYPDETNHRQLLRELSFLKYCNSPYIVKFYGARFVNNEDGQSIYMYMEYCDAGSLDTIYKKIDSMNGRIGEGVLGKVAESVLNGLVYLHKNKIIHRDIKPSNILVTGSGQIKLCDLGVSGELVDSIAQTFVGTSYYMAPERIQGAGYAVTSDVWSLGLSLLEIALNRFPFPPEGAPRLTIIELLDYIVRVPIPSLPESQFSSEIINFIDIW</sequence>
<dbReference type="OrthoDB" id="10252354at2759"/>
<dbReference type="Proteomes" id="UP000245383">
    <property type="component" value="Unassembled WGS sequence"/>
</dbReference>
<dbReference type="PANTHER" id="PTHR48013">
    <property type="entry name" value="DUAL SPECIFICITY MITOGEN-ACTIVATED PROTEIN KINASE KINASE 5-RELATED"/>
    <property type="match status" value="1"/>
</dbReference>
<dbReference type="GO" id="GO:0004674">
    <property type="term" value="F:protein serine/threonine kinase activity"/>
    <property type="evidence" value="ECO:0007669"/>
    <property type="project" value="UniProtKB-KW"/>
</dbReference>
<dbReference type="GO" id="GO:0004708">
    <property type="term" value="F:MAP kinase kinase activity"/>
    <property type="evidence" value="ECO:0007669"/>
    <property type="project" value="UniProtKB-EC"/>
</dbReference>
<evidence type="ECO:0000256" key="5">
    <source>
        <dbReference type="ARBA" id="ARBA00022840"/>
    </source>
</evidence>
<evidence type="ECO:0000256" key="7">
    <source>
        <dbReference type="ARBA" id="ARBA00038999"/>
    </source>
</evidence>
<comment type="similarity">
    <text evidence="6">Belongs to the protein kinase superfamily. STE Ser/Thr protein kinase family. MAP kinase kinase subfamily.</text>
</comment>
<gene>
    <name evidence="10" type="ORF">BB561_001175</name>
</gene>
<protein>
    <recommendedName>
        <fullName evidence="7">mitogen-activated protein kinase kinase</fullName>
        <ecNumber evidence="7">2.7.12.2</ecNumber>
    </recommendedName>
</protein>
<dbReference type="FunFam" id="3.30.200.20:FF:000040">
    <property type="entry name" value="Dual specificity mitogen-activated protein kinase kinase"/>
    <property type="match status" value="1"/>
</dbReference>
<feature type="region of interest" description="Disordered" evidence="8">
    <location>
        <begin position="142"/>
        <end position="202"/>
    </location>
</feature>
<dbReference type="PANTHER" id="PTHR48013:SF6">
    <property type="entry name" value="MAP KINASE KINASE MKK1_SSP32-RELATED"/>
    <property type="match status" value="1"/>
</dbReference>
<keyword evidence="5" id="KW-0067">ATP-binding</keyword>
<dbReference type="GO" id="GO:0000196">
    <property type="term" value="P:cell integrity MAPK cascade"/>
    <property type="evidence" value="ECO:0007669"/>
    <property type="project" value="TreeGrafter"/>
</dbReference>
<dbReference type="PROSITE" id="PS50011">
    <property type="entry name" value="PROTEIN_KINASE_DOM"/>
    <property type="match status" value="1"/>
</dbReference>
<proteinExistence type="inferred from homology"/>
<feature type="compositionally biased region" description="Low complexity" evidence="8">
    <location>
        <begin position="157"/>
        <end position="171"/>
    </location>
</feature>
<evidence type="ECO:0000256" key="6">
    <source>
        <dbReference type="ARBA" id="ARBA00038035"/>
    </source>
</evidence>
<dbReference type="Gene3D" id="3.30.200.20">
    <property type="entry name" value="Phosphorylase Kinase, domain 1"/>
    <property type="match status" value="1"/>
</dbReference>
<evidence type="ECO:0000313" key="10">
    <source>
        <dbReference type="EMBL" id="PVU96446.1"/>
    </source>
</evidence>
<dbReference type="InterPro" id="IPR011009">
    <property type="entry name" value="Kinase-like_dom_sf"/>
</dbReference>
<keyword evidence="3" id="KW-0547">Nucleotide-binding</keyword>
<organism evidence="10 11">
    <name type="scientific">Smittium simulii</name>
    <dbReference type="NCBI Taxonomy" id="133385"/>
    <lineage>
        <taxon>Eukaryota</taxon>
        <taxon>Fungi</taxon>
        <taxon>Fungi incertae sedis</taxon>
        <taxon>Zoopagomycota</taxon>
        <taxon>Kickxellomycotina</taxon>
        <taxon>Harpellomycetes</taxon>
        <taxon>Harpellales</taxon>
        <taxon>Legeriomycetaceae</taxon>
        <taxon>Smittium</taxon>
    </lineage>
</organism>
<keyword evidence="1" id="KW-0723">Serine/threonine-protein kinase</keyword>
<keyword evidence="2" id="KW-0808">Transferase</keyword>
<evidence type="ECO:0000256" key="2">
    <source>
        <dbReference type="ARBA" id="ARBA00022679"/>
    </source>
</evidence>
<reference evidence="10 11" key="1">
    <citation type="journal article" date="2018" name="MBio">
        <title>Comparative Genomics Reveals the Core Gene Toolbox for the Fungus-Insect Symbiosis.</title>
        <authorList>
            <person name="Wang Y."/>
            <person name="Stata M."/>
            <person name="Wang W."/>
            <person name="Stajich J.E."/>
            <person name="White M.M."/>
            <person name="Moncalvo J.M."/>
        </authorList>
    </citation>
    <scope>NUCLEOTIDE SEQUENCE [LARGE SCALE GENOMIC DNA]</scope>
    <source>
        <strain evidence="10 11">SWE-8-4</strain>
    </source>
</reference>
<evidence type="ECO:0000313" key="11">
    <source>
        <dbReference type="Proteomes" id="UP000245383"/>
    </source>
</evidence>
<dbReference type="SUPFAM" id="SSF56112">
    <property type="entry name" value="Protein kinase-like (PK-like)"/>
    <property type="match status" value="1"/>
</dbReference>
<dbReference type="InterPro" id="IPR000719">
    <property type="entry name" value="Prot_kinase_dom"/>
</dbReference>
<dbReference type="InterPro" id="IPR008271">
    <property type="entry name" value="Ser/Thr_kinase_AS"/>
</dbReference>
<evidence type="ECO:0000256" key="8">
    <source>
        <dbReference type="SAM" id="MobiDB-lite"/>
    </source>
</evidence>
<evidence type="ECO:0000256" key="3">
    <source>
        <dbReference type="ARBA" id="ARBA00022741"/>
    </source>
</evidence>
<keyword evidence="4" id="KW-0418">Kinase</keyword>
<feature type="region of interest" description="Disordered" evidence="8">
    <location>
        <begin position="1"/>
        <end position="52"/>
    </location>
</feature>
<evidence type="ECO:0000259" key="9">
    <source>
        <dbReference type="PROSITE" id="PS50011"/>
    </source>
</evidence>
<dbReference type="PROSITE" id="PS00108">
    <property type="entry name" value="PROTEIN_KINASE_ST"/>
    <property type="match status" value="1"/>
</dbReference>
<feature type="compositionally biased region" description="Low complexity" evidence="8">
    <location>
        <begin position="7"/>
        <end position="31"/>
    </location>
</feature>
<dbReference type="GO" id="GO:0060237">
    <property type="term" value="P:regulation of fungal-type cell wall organization"/>
    <property type="evidence" value="ECO:0007669"/>
    <property type="project" value="TreeGrafter"/>
</dbReference>
<dbReference type="EC" id="2.7.12.2" evidence="7"/>
<dbReference type="STRING" id="133385.A0A2T9YVY3"/>
<name>A0A2T9YVY3_9FUNG</name>
<feature type="compositionally biased region" description="Polar residues" evidence="8">
    <location>
        <begin position="37"/>
        <end position="52"/>
    </location>
</feature>